<feature type="domain" description="Type I restriction modification DNA specificity" evidence="4">
    <location>
        <begin position="274"/>
        <end position="424"/>
    </location>
</feature>
<dbReference type="Gene3D" id="3.90.220.20">
    <property type="entry name" value="DNA methylase specificity domains"/>
    <property type="match status" value="2"/>
</dbReference>
<dbReference type="InterPro" id="IPR044946">
    <property type="entry name" value="Restrct_endonuc_typeI_TRD_sf"/>
</dbReference>
<dbReference type="CDD" id="cd17278">
    <property type="entry name" value="RMtype1_S_LdeBORF1052P-TRD2-CR2"/>
    <property type="match status" value="2"/>
</dbReference>
<dbReference type="Proteomes" id="UP000175677">
    <property type="component" value="Unassembled WGS sequence"/>
</dbReference>
<keyword evidence="5" id="KW-0378">Hydrolase</keyword>
<keyword evidence="5" id="KW-0255">Endonuclease</keyword>
<dbReference type="InterPro" id="IPR000055">
    <property type="entry name" value="Restrct_endonuc_typeI_TRD"/>
</dbReference>
<dbReference type="PANTHER" id="PTHR30408">
    <property type="entry name" value="TYPE-1 RESTRICTION ENZYME ECOKI SPECIFICITY PROTEIN"/>
    <property type="match status" value="1"/>
</dbReference>
<name>A0ABX3BR76_9PAST</name>
<evidence type="ECO:0000259" key="4">
    <source>
        <dbReference type="Pfam" id="PF01420"/>
    </source>
</evidence>
<evidence type="ECO:0000256" key="2">
    <source>
        <dbReference type="ARBA" id="ARBA00022747"/>
    </source>
</evidence>
<feature type="domain" description="Type I restriction modification DNA specificity" evidence="4">
    <location>
        <begin position="1"/>
        <end position="192"/>
    </location>
</feature>
<gene>
    <name evidence="5" type="ORF">BFQ30_05605</name>
</gene>
<sequence>MSDWKEYTLEELCDFQNGFAFKNSDYVDSSENTNEVFRMGYINRGGGFKEDTTPVFVPQNYPKNLDKFILKLNDITIAMTDMKNSMALLGCCARISHNNRFILNQRVGRIRVVRNDILDPIYLYYYLNSSKQIDYLRANANSGVQVNLSTDTIKKSILKIPSIEKQREIANILFALDQKIELNTQINQTLEQIAQALFKSWFVDFDPMRAKVQALSDGMSLEQAELAAMQAISGKTPEELTALSQTQPDHYAELAETAKAFPCEMVEVDGVEVPKGWKQTTLSEICEMQNGYAFKSSEWTDTGIPVIKIGSIQSKILTVEGNGFVSEDNLSLRSNFVLNGGDIVIGLTGAYVGKVGRMPANKKAMLNQRVAKFLAKQMNESETFYSFIYMNMIQEDFKNFVDFTAQGSAQPNISTRDILKYPLLLANTEVHLVFEKLLKKTLDKSIFNSYQNEILSNSRDLLLPRLLNGKL</sequence>
<evidence type="ECO:0000313" key="5">
    <source>
        <dbReference type="EMBL" id="OEY77770.1"/>
    </source>
</evidence>
<keyword evidence="5" id="KW-0540">Nuclease</keyword>
<evidence type="ECO:0000256" key="1">
    <source>
        <dbReference type="ARBA" id="ARBA00010923"/>
    </source>
</evidence>
<accession>A0ABX3BR76</accession>
<organism evidence="5 6">
    <name type="scientific">Haemophilus quentini</name>
    <dbReference type="NCBI Taxonomy" id="123834"/>
    <lineage>
        <taxon>Bacteria</taxon>
        <taxon>Pseudomonadati</taxon>
        <taxon>Pseudomonadota</taxon>
        <taxon>Gammaproteobacteria</taxon>
        <taxon>Pasteurellales</taxon>
        <taxon>Pasteurellaceae</taxon>
        <taxon>Haemophilus</taxon>
    </lineage>
</organism>
<comment type="similarity">
    <text evidence="1">Belongs to the type-I restriction system S methylase family.</text>
</comment>
<dbReference type="EMBL" id="MDJC01000004">
    <property type="protein sequence ID" value="OEY77770.1"/>
    <property type="molecule type" value="Genomic_DNA"/>
</dbReference>
<proteinExistence type="inferred from homology"/>
<keyword evidence="3" id="KW-0238">DNA-binding</keyword>
<dbReference type="SUPFAM" id="SSF116734">
    <property type="entry name" value="DNA methylase specificity domain"/>
    <property type="match status" value="2"/>
</dbReference>
<dbReference type="Pfam" id="PF01420">
    <property type="entry name" value="Methylase_S"/>
    <property type="match status" value="2"/>
</dbReference>
<evidence type="ECO:0000313" key="6">
    <source>
        <dbReference type="Proteomes" id="UP000175677"/>
    </source>
</evidence>
<dbReference type="RefSeq" id="WP_005642101.1">
    <property type="nucleotide sequence ID" value="NZ_MCII02000035.1"/>
</dbReference>
<keyword evidence="2" id="KW-0680">Restriction system</keyword>
<reference evidence="5 6" key="1">
    <citation type="submission" date="2016-08" db="EMBL/GenBank/DDBJ databases">
        <authorList>
            <person name="Eshaghi A."/>
            <person name="Soares D."/>
            <person name="Kus J."/>
            <person name="Richardson D."/>
            <person name="Li A."/>
            <person name="Patel S.N."/>
        </authorList>
    </citation>
    <scope>NUCLEOTIDE SEQUENCE [LARGE SCALE GENOMIC DNA]</scope>
    <source>
        <strain evidence="5 6">C860</strain>
    </source>
</reference>
<keyword evidence="6" id="KW-1185">Reference proteome</keyword>
<evidence type="ECO:0000256" key="3">
    <source>
        <dbReference type="ARBA" id="ARBA00023125"/>
    </source>
</evidence>
<protein>
    <submittedName>
        <fullName evidence="5">Restriction endonuclease subunit S</fullName>
    </submittedName>
</protein>
<dbReference type="GO" id="GO:0004519">
    <property type="term" value="F:endonuclease activity"/>
    <property type="evidence" value="ECO:0007669"/>
    <property type="project" value="UniProtKB-KW"/>
</dbReference>
<comment type="caution">
    <text evidence="5">The sequence shown here is derived from an EMBL/GenBank/DDBJ whole genome shotgun (WGS) entry which is preliminary data.</text>
</comment>
<dbReference type="InterPro" id="IPR052021">
    <property type="entry name" value="Type-I_RS_S_subunit"/>
</dbReference>
<dbReference type="PANTHER" id="PTHR30408:SF13">
    <property type="entry name" value="TYPE I RESTRICTION ENZYME HINDI SPECIFICITY SUBUNIT"/>
    <property type="match status" value="1"/>
</dbReference>